<dbReference type="RefSeq" id="WP_193955199.1">
    <property type="nucleotide sequence ID" value="NZ_JADEYS010000028.1"/>
</dbReference>
<dbReference type="Proteomes" id="UP000640333">
    <property type="component" value="Unassembled WGS sequence"/>
</dbReference>
<dbReference type="EMBL" id="JADEYS010000028">
    <property type="protein sequence ID" value="MBE9399474.1"/>
    <property type="molecule type" value="Genomic_DNA"/>
</dbReference>
<proteinExistence type="predicted"/>
<keyword evidence="3" id="KW-1185">Reference proteome</keyword>
<name>A0A8J7FGT5_9GAMM</name>
<dbReference type="InterPro" id="IPR049191">
    <property type="entry name" value="SutA_RBD"/>
</dbReference>
<feature type="domain" description="Transcriptional regulator SutA RNAP-binding" evidence="1">
    <location>
        <begin position="6"/>
        <end position="38"/>
    </location>
</feature>
<comment type="caution">
    <text evidence="2">The sequence shown here is derived from an EMBL/GenBank/DDBJ whole genome shotgun (WGS) entry which is preliminary data.</text>
</comment>
<dbReference type="AlphaFoldDB" id="A0A8J7FGT5"/>
<evidence type="ECO:0000313" key="3">
    <source>
        <dbReference type="Proteomes" id="UP000640333"/>
    </source>
</evidence>
<sequence>MKRRQSKSELRAELEKQVQSYIDKGGEIQQVDMGESGLEDGKYDPRRFGFEAGAQARTPLNGLLATIDSRRKSKPEPALKKTNKRLRKKVIYDDFGEPLRWVWVEE</sequence>
<accession>A0A8J7FGT5</accession>
<protein>
    <recommendedName>
        <fullName evidence="1">Transcriptional regulator SutA RNAP-binding domain-containing protein</fullName>
    </recommendedName>
</protein>
<gene>
    <name evidence="2" type="ORF">IOQ59_19610</name>
</gene>
<evidence type="ECO:0000313" key="2">
    <source>
        <dbReference type="EMBL" id="MBE9399474.1"/>
    </source>
</evidence>
<dbReference type="Pfam" id="PF20661">
    <property type="entry name" value="SutA-RBD"/>
    <property type="match status" value="1"/>
</dbReference>
<organism evidence="2 3">
    <name type="scientific">Pontibacterium sinense</name>
    <dbReference type="NCBI Taxonomy" id="2781979"/>
    <lineage>
        <taxon>Bacteria</taxon>
        <taxon>Pseudomonadati</taxon>
        <taxon>Pseudomonadota</taxon>
        <taxon>Gammaproteobacteria</taxon>
        <taxon>Oceanospirillales</taxon>
        <taxon>Oceanospirillaceae</taxon>
        <taxon>Pontibacterium</taxon>
    </lineage>
</organism>
<reference evidence="2" key="1">
    <citation type="submission" date="2020-10" db="EMBL/GenBank/DDBJ databases">
        <title>Bacterium isolated from coastal waters sediment.</title>
        <authorList>
            <person name="Chen R.-J."/>
            <person name="Lu D.-C."/>
            <person name="Zhu K.-L."/>
            <person name="Du Z.-J."/>
        </authorList>
    </citation>
    <scope>NUCLEOTIDE SEQUENCE</scope>
    <source>
        <strain evidence="2">N1Y112</strain>
    </source>
</reference>
<evidence type="ECO:0000259" key="1">
    <source>
        <dbReference type="Pfam" id="PF20661"/>
    </source>
</evidence>